<dbReference type="EMBL" id="KV454479">
    <property type="protein sequence ID" value="ODV61421.1"/>
    <property type="molecule type" value="Genomic_DNA"/>
</dbReference>
<dbReference type="GO" id="GO:0016192">
    <property type="term" value="P:vesicle-mediated transport"/>
    <property type="evidence" value="ECO:0007669"/>
    <property type="project" value="TreeGrafter"/>
</dbReference>
<evidence type="ECO:0000256" key="2">
    <source>
        <dbReference type="SAM" id="Phobius"/>
    </source>
</evidence>
<feature type="transmembrane region" description="Helical" evidence="2">
    <location>
        <begin position="35"/>
        <end position="55"/>
    </location>
</feature>
<keyword evidence="4" id="KW-1185">Reference proteome</keyword>
<evidence type="ECO:0000313" key="3">
    <source>
        <dbReference type="EMBL" id="ODV61421.1"/>
    </source>
</evidence>
<organism evidence="3 4">
    <name type="scientific">Ascoidea rubescens DSM 1968</name>
    <dbReference type="NCBI Taxonomy" id="1344418"/>
    <lineage>
        <taxon>Eukaryota</taxon>
        <taxon>Fungi</taxon>
        <taxon>Dikarya</taxon>
        <taxon>Ascomycota</taxon>
        <taxon>Saccharomycotina</taxon>
        <taxon>Saccharomycetes</taxon>
        <taxon>Ascoideaceae</taxon>
        <taxon>Ascoidea</taxon>
    </lineage>
</organism>
<dbReference type="InterPro" id="IPR020999">
    <property type="entry name" value="Chitin_synth_reg_RCR"/>
</dbReference>
<dbReference type="OrthoDB" id="4088875at2759"/>
<accession>A0A1D2VIE1</accession>
<feature type="compositionally biased region" description="Low complexity" evidence="1">
    <location>
        <begin position="128"/>
        <end position="141"/>
    </location>
</feature>
<dbReference type="AlphaFoldDB" id="A0A1D2VIE1"/>
<feature type="compositionally biased region" description="Polar residues" evidence="1">
    <location>
        <begin position="150"/>
        <end position="159"/>
    </location>
</feature>
<dbReference type="PANTHER" id="PTHR28187:SF1">
    <property type="entry name" value="PROTEIN RCR1-RELATED"/>
    <property type="match status" value="1"/>
</dbReference>
<dbReference type="Proteomes" id="UP000095038">
    <property type="component" value="Unassembled WGS sequence"/>
</dbReference>
<dbReference type="PANTHER" id="PTHR28187">
    <property type="entry name" value="PROTEIN RCR1-RELATED"/>
    <property type="match status" value="1"/>
</dbReference>
<dbReference type="GeneID" id="30965363"/>
<feature type="region of interest" description="Disordered" evidence="1">
    <location>
        <begin position="79"/>
        <end position="176"/>
    </location>
</feature>
<proteinExistence type="predicted"/>
<reference evidence="4" key="1">
    <citation type="submission" date="2016-05" db="EMBL/GenBank/DDBJ databases">
        <title>Comparative genomics of biotechnologically important yeasts.</title>
        <authorList>
            <consortium name="DOE Joint Genome Institute"/>
            <person name="Riley R."/>
            <person name="Haridas S."/>
            <person name="Wolfe K.H."/>
            <person name="Lopes M.R."/>
            <person name="Hittinger C.T."/>
            <person name="Goker M."/>
            <person name="Salamov A."/>
            <person name="Wisecaver J."/>
            <person name="Long T.M."/>
            <person name="Aerts A.L."/>
            <person name="Barry K."/>
            <person name="Choi C."/>
            <person name="Clum A."/>
            <person name="Coughlan A.Y."/>
            <person name="Deshpande S."/>
            <person name="Douglass A.P."/>
            <person name="Hanson S.J."/>
            <person name="Klenk H.-P."/>
            <person name="Labutti K."/>
            <person name="Lapidus A."/>
            <person name="Lindquist E."/>
            <person name="Lipzen A."/>
            <person name="Meier-Kolthoff J.P."/>
            <person name="Ohm R.A."/>
            <person name="Otillar R.P."/>
            <person name="Pangilinan J."/>
            <person name="Peng Y."/>
            <person name="Rokas A."/>
            <person name="Rosa C.A."/>
            <person name="Scheuner C."/>
            <person name="Sibirny A.A."/>
            <person name="Slot J.C."/>
            <person name="Stielow J.B."/>
            <person name="Sun H."/>
            <person name="Kurtzman C.P."/>
            <person name="Blackwell M."/>
            <person name="Grigoriev I.V."/>
            <person name="Jeffries T.W."/>
        </authorList>
    </citation>
    <scope>NUCLEOTIDE SEQUENCE [LARGE SCALE GENOMIC DNA]</scope>
    <source>
        <strain evidence="4">DSM 1968</strain>
    </source>
</reference>
<evidence type="ECO:0000313" key="4">
    <source>
        <dbReference type="Proteomes" id="UP000095038"/>
    </source>
</evidence>
<keyword evidence="2" id="KW-0472">Membrane</keyword>
<name>A0A1D2VIE1_9ASCO</name>
<gene>
    <name evidence="3" type="ORF">ASCRUDRAFT_69923</name>
</gene>
<sequence length="176" mass="20353">MPFIAELQKRQTVCGFDSFGRYRCYQRSNWHWARWLLFIILLVAAILLVFLFTCLKTRKRAKSGQAPIKYTTWMLPPSYRHSQQQYNKPEDYNPNKPPNQETAPPYPSYNPPFNPPYNPPTYPPTYPPNDNSNPYDNNLYNRAPVDTPGSAENPNSSDFINGYQRPAGAPPAHVRD</sequence>
<keyword evidence="2" id="KW-0812">Transmembrane</keyword>
<keyword evidence="2" id="KW-1133">Transmembrane helix</keyword>
<evidence type="ECO:0000256" key="1">
    <source>
        <dbReference type="SAM" id="MobiDB-lite"/>
    </source>
</evidence>
<feature type="compositionally biased region" description="Pro residues" evidence="1">
    <location>
        <begin position="104"/>
        <end position="127"/>
    </location>
</feature>
<dbReference type="RefSeq" id="XP_020047728.1">
    <property type="nucleotide sequence ID" value="XM_020191727.1"/>
</dbReference>
<protein>
    <submittedName>
        <fullName evidence="3">Uncharacterized protein</fullName>
    </submittedName>
</protein>
<dbReference type="InParanoid" id="A0A1D2VIE1"/>
<dbReference type="Pfam" id="PF12273">
    <property type="entry name" value="RCR"/>
    <property type="match status" value="1"/>
</dbReference>